<keyword evidence="3" id="KW-1185">Reference proteome</keyword>
<feature type="transmembrane region" description="Helical" evidence="1">
    <location>
        <begin position="91"/>
        <end position="114"/>
    </location>
</feature>
<gene>
    <name evidence="2" type="ORF">ASPWEDRAFT_522134</name>
</gene>
<proteinExistence type="predicted"/>
<dbReference type="AlphaFoldDB" id="A0A1L9RLI3"/>
<feature type="transmembrane region" description="Helical" evidence="1">
    <location>
        <begin position="50"/>
        <end position="71"/>
    </location>
</feature>
<organism evidence="2 3">
    <name type="scientific">Aspergillus wentii DTO 134E9</name>
    <dbReference type="NCBI Taxonomy" id="1073089"/>
    <lineage>
        <taxon>Eukaryota</taxon>
        <taxon>Fungi</taxon>
        <taxon>Dikarya</taxon>
        <taxon>Ascomycota</taxon>
        <taxon>Pezizomycotina</taxon>
        <taxon>Eurotiomycetes</taxon>
        <taxon>Eurotiomycetidae</taxon>
        <taxon>Eurotiales</taxon>
        <taxon>Aspergillaceae</taxon>
        <taxon>Aspergillus</taxon>
        <taxon>Aspergillus subgen. Cremei</taxon>
    </lineage>
</organism>
<reference evidence="3" key="1">
    <citation type="journal article" date="2017" name="Genome Biol.">
        <title>Comparative genomics reveals high biological diversity and specific adaptations in the industrially and medically important fungal genus Aspergillus.</title>
        <authorList>
            <person name="de Vries R.P."/>
            <person name="Riley R."/>
            <person name="Wiebenga A."/>
            <person name="Aguilar-Osorio G."/>
            <person name="Amillis S."/>
            <person name="Uchima C.A."/>
            <person name="Anderluh G."/>
            <person name="Asadollahi M."/>
            <person name="Askin M."/>
            <person name="Barry K."/>
            <person name="Battaglia E."/>
            <person name="Bayram O."/>
            <person name="Benocci T."/>
            <person name="Braus-Stromeyer S.A."/>
            <person name="Caldana C."/>
            <person name="Canovas D."/>
            <person name="Cerqueira G.C."/>
            <person name="Chen F."/>
            <person name="Chen W."/>
            <person name="Choi C."/>
            <person name="Clum A."/>
            <person name="Dos Santos R.A."/>
            <person name="Damasio A.R."/>
            <person name="Diallinas G."/>
            <person name="Emri T."/>
            <person name="Fekete E."/>
            <person name="Flipphi M."/>
            <person name="Freyberg S."/>
            <person name="Gallo A."/>
            <person name="Gournas C."/>
            <person name="Habgood R."/>
            <person name="Hainaut M."/>
            <person name="Harispe M.L."/>
            <person name="Henrissat B."/>
            <person name="Hilden K.S."/>
            <person name="Hope R."/>
            <person name="Hossain A."/>
            <person name="Karabika E."/>
            <person name="Karaffa L."/>
            <person name="Karanyi Z."/>
            <person name="Krasevec N."/>
            <person name="Kuo A."/>
            <person name="Kusch H."/>
            <person name="LaButti K."/>
            <person name="Lagendijk E.L."/>
            <person name="Lapidus A."/>
            <person name="Levasseur A."/>
            <person name="Lindquist E."/>
            <person name="Lipzen A."/>
            <person name="Logrieco A.F."/>
            <person name="MacCabe A."/>
            <person name="Maekelae M.R."/>
            <person name="Malavazi I."/>
            <person name="Melin P."/>
            <person name="Meyer V."/>
            <person name="Mielnichuk N."/>
            <person name="Miskei M."/>
            <person name="Molnar A.P."/>
            <person name="Mule G."/>
            <person name="Ngan C.Y."/>
            <person name="Orejas M."/>
            <person name="Orosz E."/>
            <person name="Ouedraogo J.P."/>
            <person name="Overkamp K.M."/>
            <person name="Park H.-S."/>
            <person name="Perrone G."/>
            <person name="Piumi F."/>
            <person name="Punt P.J."/>
            <person name="Ram A.F."/>
            <person name="Ramon A."/>
            <person name="Rauscher S."/>
            <person name="Record E."/>
            <person name="Riano-Pachon D.M."/>
            <person name="Robert V."/>
            <person name="Roehrig J."/>
            <person name="Ruller R."/>
            <person name="Salamov A."/>
            <person name="Salih N.S."/>
            <person name="Samson R.A."/>
            <person name="Sandor E."/>
            <person name="Sanguinetti M."/>
            <person name="Schuetze T."/>
            <person name="Sepcic K."/>
            <person name="Shelest E."/>
            <person name="Sherlock G."/>
            <person name="Sophianopoulou V."/>
            <person name="Squina F.M."/>
            <person name="Sun H."/>
            <person name="Susca A."/>
            <person name="Todd R.B."/>
            <person name="Tsang A."/>
            <person name="Unkles S.E."/>
            <person name="van de Wiele N."/>
            <person name="van Rossen-Uffink D."/>
            <person name="Oliveira J.V."/>
            <person name="Vesth T.C."/>
            <person name="Visser J."/>
            <person name="Yu J.-H."/>
            <person name="Zhou M."/>
            <person name="Andersen M.R."/>
            <person name="Archer D.B."/>
            <person name="Baker S.E."/>
            <person name="Benoit I."/>
            <person name="Brakhage A.A."/>
            <person name="Braus G.H."/>
            <person name="Fischer R."/>
            <person name="Frisvad J.C."/>
            <person name="Goldman G.H."/>
            <person name="Houbraken J."/>
            <person name="Oakley B."/>
            <person name="Pocsi I."/>
            <person name="Scazzocchio C."/>
            <person name="Seiboth B."/>
            <person name="vanKuyk P.A."/>
            <person name="Wortman J."/>
            <person name="Dyer P.S."/>
            <person name="Grigoriev I.V."/>
        </authorList>
    </citation>
    <scope>NUCLEOTIDE SEQUENCE [LARGE SCALE GENOMIC DNA]</scope>
    <source>
        <strain evidence="3">DTO 134E9</strain>
    </source>
</reference>
<sequence>MMTTIYEFPMLKSFGFVRCMLVLCIYKDGHTVTFFPRKKKKGGGRFSGSLALKATYFLSSLLLSTPFFFWLPHFYYKSTVDMQGVVGAFAIPLYILSFLTQYQLFHIIFLLFLVELHIDLDF</sequence>
<dbReference type="EMBL" id="KV878212">
    <property type="protein sequence ID" value="OJJ35707.1"/>
    <property type="molecule type" value="Genomic_DNA"/>
</dbReference>
<evidence type="ECO:0000256" key="1">
    <source>
        <dbReference type="SAM" id="Phobius"/>
    </source>
</evidence>
<protein>
    <submittedName>
        <fullName evidence="2">Uncharacterized protein</fullName>
    </submittedName>
</protein>
<keyword evidence="1" id="KW-1133">Transmembrane helix</keyword>
<keyword evidence="1" id="KW-0472">Membrane</keyword>
<accession>A0A1L9RLI3</accession>
<dbReference type="VEuPathDB" id="FungiDB:ASPWEDRAFT_522134"/>
<dbReference type="Proteomes" id="UP000184383">
    <property type="component" value="Unassembled WGS sequence"/>
</dbReference>
<keyword evidence="1" id="KW-0812">Transmembrane</keyword>
<evidence type="ECO:0000313" key="2">
    <source>
        <dbReference type="EMBL" id="OJJ35707.1"/>
    </source>
</evidence>
<dbReference type="RefSeq" id="XP_040689383.1">
    <property type="nucleotide sequence ID" value="XM_040837719.1"/>
</dbReference>
<evidence type="ECO:0000313" key="3">
    <source>
        <dbReference type="Proteomes" id="UP000184383"/>
    </source>
</evidence>
<name>A0A1L9RLI3_ASPWE</name>
<dbReference type="GeneID" id="63753567"/>